<dbReference type="InterPro" id="IPR012902">
    <property type="entry name" value="N_methyl_site"/>
</dbReference>
<reference evidence="7 8" key="1">
    <citation type="submission" date="2018-09" db="EMBL/GenBank/DDBJ databases">
        <title>The draft genome of Acinetobacter spp. strains.</title>
        <authorList>
            <person name="Qin J."/>
            <person name="Feng Y."/>
            <person name="Zong Z."/>
        </authorList>
    </citation>
    <scope>NUCLEOTIDE SEQUENCE [LARGE SCALE GENOMIC DNA]</scope>
    <source>
        <strain evidence="7 8">WCHAc060002</strain>
    </source>
</reference>
<evidence type="ECO:0000256" key="3">
    <source>
        <dbReference type="ARBA" id="ARBA00022692"/>
    </source>
</evidence>
<dbReference type="GO" id="GO:0015627">
    <property type="term" value="C:type II protein secretion system complex"/>
    <property type="evidence" value="ECO:0007669"/>
    <property type="project" value="InterPro"/>
</dbReference>
<name>A0A3A8G6S2_9GAMM</name>
<evidence type="ECO:0000313" key="8">
    <source>
        <dbReference type="Proteomes" id="UP000281084"/>
    </source>
</evidence>
<dbReference type="EMBL" id="RAXZ01000018">
    <property type="protein sequence ID" value="RKG50644.1"/>
    <property type="molecule type" value="Genomic_DNA"/>
</dbReference>
<protein>
    <submittedName>
        <fullName evidence="7">Prepilin-type N-terminal cleavage/methylation domain-containing protein</fullName>
    </submittedName>
</protein>
<dbReference type="NCBIfam" id="TIGR02532">
    <property type="entry name" value="IV_pilin_GFxxxE"/>
    <property type="match status" value="1"/>
</dbReference>
<dbReference type="Proteomes" id="UP000281084">
    <property type="component" value="Unassembled WGS sequence"/>
</dbReference>
<proteinExistence type="predicted"/>
<evidence type="ECO:0000313" key="7">
    <source>
        <dbReference type="EMBL" id="RKG50644.1"/>
    </source>
</evidence>
<comment type="caution">
    <text evidence="7">The sequence shown here is derived from an EMBL/GenBank/DDBJ whole genome shotgun (WGS) entry which is preliminary data.</text>
</comment>
<dbReference type="Gene3D" id="3.30.700.10">
    <property type="entry name" value="Glycoprotein, Type 4 Pilin"/>
    <property type="match status" value="1"/>
</dbReference>
<dbReference type="PRINTS" id="PR00885">
    <property type="entry name" value="BCTERIALGSPH"/>
</dbReference>
<sequence length="184" mass="20795">MNTPRRSSIKGFTLVEVIVVIVVMGILASMILMNIGGTDQRKAMQAREVFLMDMQKMLRVANDQSRILALNPQSATDVANFQYNIVEYLPTQQTSGSYNQNNQWKTYSEFEPRILPDHVSLSIQALDHAYRNANNSELLKQSAPKLIWLGNGEAKPVRVQFYLNDQPIGSEIEIDHLGKIVDES</sequence>
<evidence type="ECO:0000256" key="1">
    <source>
        <dbReference type="ARBA" id="ARBA00004167"/>
    </source>
</evidence>
<evidence type="ECO:0000256" key="4">
    <source>
        <dbReference type="ARBA" id="ARBA00022989"/>
    </source>
</evidence>
<dbReference type="SUPFAM" id="SSF54523">
    <property type="entry name" value="Pili subunits"/>
    <property type="match status" value="1"/>
</dbReference>
<keyword evidence="5 6" id="KW-0472">Membrane</keyword>
<dbReference type="AlphaFoldDB" id="A0A3A8G6S2"/>
<dbReference type="PROSITE" id="PS00409">
    <property type="entry name" value="PROKAR_NTER_METHYL"/>
    <property type="match status" value="1"/>
</dbReference>
<dbReference type="GO" id="GO:0016020">
    <property type="term" value="C:membrane"/>
    <property type="evidence" value="ECO:0007669"/>
    <property type="project" value="UniProtKB-SubCell"/>
</dbReference>
<keyword evidence="4 6" id="KW-1133">Transmembrane helix</keyword>
<organism evidence="7 8">
    <name type="scientific">Acinetobacter cumulans</name>
    <dbReference type="NCBI Taxonomy" id="2136182"/>
    <lineage>
        <taxon>Bacteria</taxon>
        <taxon>Pseudomonadati</taxon>
        <taxon>Pseudomonadota</taxon>
        <taxon>Gammaproteobacteria</taxon>
        <taxon>Moraxellales</taxon>
        <taxon>Moraxellaceae</taxon>
        <taxon>Acinetobacter</taxon>
    </lineage>
</organism>
<dbReference type="RefSeq" id="WP_120367865.1">
    <property type="nucleotide sequence ID" value="NZ_RAXZ01000018.1"/>
</dbReference>
<evidence type="ECO:0000256" key="2">
    <source>
        <dbReference type="ARBA" id="ARBA00022481"/>
    </source>
</evidence>
<keyword evidence="3 6" id="KW-0812">Transmembrane</keyword>
<accession>A0A3A8G6S2</accession>
<gene>
    <name evidence="7" type="ORF">D7V64_12265</name>
</gene>
<dbReference type="InterPro" id="IPR002416">
    <property type="entry name" value="T2SS_protein-GspH"/>
</dbReference>
<dbReference type="Pfam" id="PF07963">
    <property type="entry name" value="N_methyl"/>
    <property type="match status" value="1"/>
</dbReference>
<evidence type="ECO:0000256" key="5">
    <source>
        <dbReference type="ARBA" id="ARBA00023136"/>
    </source>
</evidence>
<comment type="subcellular location">
    <subcellularLocation>
        <location evidence="1">Membrane</location>
        <topology evidence="1">Single-pass membrane protein</topology>
    </subcellularLocation>
</comment>
<keyword evidence="2" id="KW-0488">Methylation</keyword>
<feature type="transmembrane region" description="Helical" evidence="6">
    <location>
        <begin position="12"/>
        <end position="35"/>
    </location>
</feature>
<dbReference type="GO" id="GO:0015628">
    <property type="term" value="P:protein secretion by the type II secretion system"/>
    <property type="evidence" value="ECO:0007669"/>
    <property type="project" value="InterPro"/>
</dbReference>
<dbReference type="InterPro" id="IPR045584">
    <property type="entry name" value="Pilin-like"/>
</dbReference>
<evidence type="ECO:0000256" key="6">
    <source>
        <dbReference type="SAM" id="Phobius"/>
    </source>
</evidence>